<evidence type="ECO:0000256" key="5">
    <source>
        <dbReference type="ARBA" id="ARBA00022516"/>
    </source>
</evidence>
<gene>
    <name evidence="14" type="ORF">CSSPTR1EN2_LOCUS4639</name>
</gene>
<keyword evidence="15" id="KW-1185">Reference proteome</keyword>
<evidence type="ECO:0000256" key="12">
    <source>
        <dbReference type="ARBA" id="ARBA00023239"/>
    </source>
</evidence>
<feature type="transmembrane region" description="Helical" evidence="13">
    <location>
        <begin position="181"/>
        <end position="204"/>
    </location>
</feature>
<evidence type="ECO:0000313" key="14">
    <source>
        <dbReference type="EMBL" id="CAK9198843.1"/>
    </source>
</evidence>
<evidence type="ECO:0000256" key="8">
    <source>
        <dbReference type="ARBA" id="ARBA00022989"/>
    </source>
</evidence>
<evidence type="ECO:0000256" key="6">
    <source>
        <dbReference type="ARBA" id="ARBA00022692"/>
    </source>
</evidence>
<evidence type="ECO:0000256" key="2">
    <source>
        <dbReference type="ARBA" id="ARBA00005194"/>
    </source>
</evidence>
<dbReference type="PANTHER" id="PTHR11035:SF35">
    <property type="entry name" value="VERY-LONG-CHAIN (3R)-3-HYDROXYACYL-COA DEHYDRATASE"/>
    <property type="match status" value="1"/>
</dbReference>
<accession>A0ABP0TKK7</accession>
<evidence type="ECO:0000256" key="4">
    <source>
        <dbReference type="ARBA" id="ARBA00013122"/>
    </source>
</evidence>
<keyword evidence="6 13" id="KW-0812">Transmembrane</keyword>
<evidence type="ECO:0000256" key="7">
    <source>
        <dbReference type="ARBA" id="ARBA00022832"/>
    </source>
</evidence>
<dbReference type="Pfam" id="PF04387">
    <property type="entry name" value="PTPLA"/>
    <property type="match status" value="1"/>
</dbReference>
<keyword evidence="11 13" id="KW-0275">Fatty acid biosynthesis</keyword>
<protein>
    <recommendedName>
        <fullName evidence="4 13">Very-long-chain (3R)-3-hydroxyacyl-CoA dehydratase</fullName>
        <ecNumber evidence="4 13">4.2.1.134</ecNumber>
    </recommendedName>
</protein>
<keyword evidence="10 13" id="KW-0472">Membrane</keyword>
<comment type="caution">
    <text evidence="13">Lacks conserved residue(s) required for the propagation of feature annotation.</text>
</comment>
<evidence type="ECO:0000256" key="9">
    <source>
        <dbReference type="ARBA" id="ARBA00023098"/>
    </source>
</evidence>
<proteinExistence type="inferred from homology"/>
<keyword evidence="8 13" id="KW-1133">Transmembrane helix</keyword>
<feature type="transmembrane region" description="Helical" evidence="13">
    <location>
        <begin position="135"/>
        <end position="161"/>
    </location>
</feature>
<reference evidence="14" key="1">
    <citation type="submission" date="2024-02" db="EMBL/GenBank/DDBJ databases">
        <authorList>
            <consortium name="ELIXIR-Norway"/>
            <consortium name="Elixir Norway"/>
        </authorList>
    </citation>
    <scope>NUCLEOTIDE SEQUENCE</scope>
</reference>
<keyword evidence="5 13" id="KW-0444">Lipid biosynthesis</keyword>
<comment type="pathway">
    <text evidence="2 13">Lipid metabolism; fatty acid biosynthesis.</text>
</comment>
<dbReference type="PANTHER" id="PTHR11035">
    <property type="entry name" value="VERY-LONG-CHAIN (3R)-3-HYDROXYACYL-COA DEHYDRATASE"/>
    <property type="match status" value="1"/>
</dbReference>
<dbReference type="InterPro" id="IPR007482">
    <property type="entry name" value="Tyr_Pase-like_PTPLA"/>
</dbReference>
<keyword evidence="9 13" id="KW-0443">Lipid metabolism</keyword>
<keyword evidence="7 13" id="KW-0276">Fatty acid metabolism</keyword>
<dbReference type="EC" id="4.2.1.134" evidence="4 13"/>
<dbReference type="EMBL" id="OZ019904">
    <property type="protein sequence ID" value="CAK9198843.1"/>
    <property type="molecule type" value="Genomic_DNA"/>
</dbReference>
<comment type="function">
    <text evidence="13">Catalyzes the third of the four reactions of the long-chain fatty acids elongation cycle. This endoplasmic reticulum-bound enzymatic process, allows the addition of two carbons to the chain of long- and very long-chain fatty acids/VLCFAs per cycle. This enzyme catalyzes the dehydration of the 3-hydroxyacyl-CoA intermediate into trans-2,3-enoyl-CoA, within each cycle of fatty acid elongation. Thereby, it participates to the production of VLCFAs of different chain lengths that are involved in multiple biological processes as precursors of membrane lipids and lipid mediators.</text>
</comment>
<comment type="subcellular location">
    <subcellularLocation>
        <location evidence="13">Endoplasmic reticulum membrane</location>
        <topology evidence="13">Multi-pass membrane protein</topology>
    </subcellularLocation>
    <subcellularLocation>
        <location evidence="1">Membrane</location>
        <topology evidence="1">Multi-pass membrane protein</topology>
    </subcellularLocation>
</comment>
<dbReference type="Proteomes" id="UP001497512">
    <property type="component" value="Chromosome 12"/>
</dbReference>
<evidence type="ECO:0000256" key="1">
    <source>
        <dbReference type="ARBA" id="ARBA00004141"/>
    </source>
</evidence>
<evidence type="ECO:0000313" key="15">
    <source>
        <dbReference type="Proteomes" id="UP001497512"/>
    </source>
</evidence>
<evidence type="ECO:0000256" key="13">
    <source>
        <dbReference type="RuleBase" id="RU363109"/>
    </source>
</evidence>
<keyword evidence="12 13" id="KW-0456">Lyase</keyword>
<comment type="similarity">
    <text evidence="3 13">Belongs to the very long-chain fatty acids dehydratase HACD family.</text>
</comment>
<keyword evidence="13" id="KW-0256">Endoplasmic reticulum</keyword>
<organism evidence="14 15">
    <name type="scientific">Sphagnum troendelagicum</name>
    <dbReference type="NCBI Taxonomy" id="128251"/>
    <lineage>
        <taxon>Eukaryota</taxon>
        <taxon>Viridiplantae</taxon>
        <taxon>Streptophyta</taxon>
        <taxon>Embryophyta</taxon>
        <taxon>Bryophyta</taxon>
        <taxon>Sphagnophytina</taxon>
        <taxon>Sphagnopsida</taxon>
        <taxon>Sphagnales</taxon>
        <taxon>Sphagnaceae</taxon>
        <taxon>Sphagnum</taxon>
    </lineage>
</organism>
<comment type="catalytic activity">
    <reaction evidence="13">
        <text>a very-long-chain (3R)-3-hydroxyacyl-CoA = a very-long-chain (2E)-enoyl-CoA + H2O</text>
        <dbReference type="Rhea" id="RHEA:45812"/>
        <dbReference type="ChEBI" id="CHEBI:15377"/>
        <dbReference type="ChEBI" id="CHEBI:83728"/>
        <dbReference type="ChEBI" id="CHEBI:85440"/>
        <dbReference type="EC" id="4.2.1.134"/>
    </reaction>
</comment>
<name>A0ABP0TKK7_9BRYO</name>
<evidence type="ECO:0000256" key="11">
    <source>
        <dbReference type="ARBA" id="ARBA00023160"/>
    </source>
</evidence>
<evidence type="ECO:0000256" key="10">
    <source>
        <dbReference type="ARBA" id="ARBA00023136"/>
    </source>
</evidence>
<sequence length="229" mass="26508">MTGNQITSMYLTLYNAAQSLGWALVLARVIHHGLQSRSLMGAYAAAGYLVRLLQLTAFLEVLHSALGLVHSSTLYNFLQWLGRSHVLFAIIAQIPEVQEQPPILITFSAWALSEVIRCPYYALTLMGMCPRWLTWLRYTAFIVLYPVGALYGEMLVMYQSLDPIKQQNVYSSIFKWLPFDYHSFIVVLMILYPCLWLVLYLHMFRQRQKKLSKKGVVNKRKTQRPKRID</sequence>
<evidence type="ECO:0000256" key="3">
    <source>
        <dbReference type="ARBA" id="ARBA00007811"/>
    </source>
</evidence>